<dbReference type="AlphaFoldDB" id="A0A0A9AUT4"/>
<protein>
    <submittedName>
        <fullName evidence="1">Uncharacterized protein</fullName>
    </submittedName>
</protein>
<proteinExistence type="predicted"/>
<name>A0A0A9AUT4_ARUDO</name>
<organism evidence="1">
    <name type="scientific">Arundo donax</name>
    <name type="common">Giant reed</name>
    <name type="synonym">Donax arundinaceus</name>
    <dbReference type="NCBI Taxonomy" id="35708"/>
    <lineage>
        <taxon>Eukaryota</taxon>
        <taxon>Viridiplantae</taxon>
        <taxon>Streptophyta</taxon>
        <taxon>Embryophyta</taxon>
        <taxon>Tracheophyta</taxon>
        <taxon>Spermatophyta</taxon>
        <taxon>Magnoliopsida</taxon>
        <taxon>Liliopsida</taxon>
        <taxon>Poales</taxon>
        <taxon>Poaceae</taxon>
        <taxon>PACMAD clade</taxon>
        <taxon>Arundinoideae</taxon>
        <taxon>Arundineae</taxon>
        <taxon>Arundo</taxon>
    </lineage>
</organism>
<evidence type="ECO:0000313" key="1">
    <source>
        <dbReference type="EMBL" id="JAD52650.1"/>
    </source>
</evidence>
<sequence>MCKTCKYHHNHVLHGTLKVNLQHYYI</sequence>
<reference evidence="1" key="2">
    <citation type="journal article" date="2015" name="Data Brief">
        <title>Shoot transcriptome of the giant reed, Arundo donax.</title>
        <authorList>
            <person name="Barrero R.A."/>
            <person name="Guerrero F.D."/>
            <person name="Moolhuijzen P."/>
            <person name="Goolsby J.A."/>
            <person name="Tidwell J."/>
            <person name="Bellgard S.E."/>
            <person name="Bellgard M.I."/>
        </authorList>
    </citation>
    <scope>NUCLEOTIDE SEQUENCE</scope>
    <source>
        <tissue evidence="1">Shoot tissue taken approximately 20 cm above the soil surface</tissue>
    </source>
</reference>
<accession>A0A0A9AUT4</accession>
<dbReference type="EMBL" id="GBRH01245245">
    <property type="protein sequence ID" value="JAD52650.1"/>
    <property type="molecule type" value="Transcribed_RNA"/>
</dbReference>
<reference evidence="1" key="1">
    <citation type="submission" date="2014-09" db="EMBL/GenBank/DDBJ databases">
        <authorList>
            <person name="Magalhaes I.L.F."/>
            <person name="Oliveira U."/>
            <person name="Santos F.R."/>
            <person name="Vidigal T.H.D.A."/>
            <person name="Brescovit A.D."/>
            <person name="Santos A.J."/>
        </authorList>
    </citation>
    <scope>NUCLEOTIDE SEQUENCE</scope>
    <source>
        <tissue evidence="1">Shoot tissue taken approximately 20 cm above the soil surface</tissue>
    </source>
</reference>